<evidence type="ECO:0000313" key="2">
    <source>
        <dbReference type="Proteomes" id="UP000262056"/>
    </source>
</evidence>
<dbReference type="EMBL" id="DQFB01000004">
    <property type="protein sequence ID" value="HCQ40553.1"/>
    <property type="molecule type" value="Genomic_DNA"/>
</dbReference>
<dbReference type="AlphaFoldDB" id="A0A656PMG8"/>
<organism evidence="1 2">
    <name type="scientific">candidate division WWE3 bacterium</name>
    <dbReference type="NCBI Taxonomy" id="2053526"/>
    <lineage>
        <taxon>Bacteria</taxon>
        <taxon>Katanobacteria</taxon>
    </lineage>
</organism>
<accession>A0A656PMG8</accession>
<gene>
    <name evidence="1" type="ORF">DIU24_02480</name>
</gene>
<reference evidence="1 2" key="1">
    <citation type="journal article" date="2018" name="Nat. Biotechnol.">
        <title>A standardized bacterial taxonomy based on genome phylogeny substantially revises the tree of life.</title>
        <authorList>
            <person name="Parks D.H."/>
            <person name="Chuvochina M."/>
            <person name="Waite D.W."/>
            <person name="Rinke C."/>
            <person name="Skarshewski A."/>
            <person name="Chaumeil P.A."/>
            <person name="Hugenholtz P."/>
        </authorList>
    </citation>
    <scope>NUCLEOTIDE SEQUENCE [LARGE SCALE GENOMIC DNA]</scope>
    <source>
        <strain evidence="1">UBA12021</strain>
    </source>
</reference>
<comment type="caution">
    <text evidence="1">The sequence shown here is derived from an EMBL/GenBank/DDBJ whole genome shotgun (WGS) entry which is preliminary data.</text>
</comment>
<proteinExistence type="predicted"/>
<protein>
    <submittedName>
        <fullName evidence="1">Uncharacterized protein</fullName>
    </submittedName>
</protein>
<sequence length="159" mass="17569">MKKIIVTVVVVGAVGILAIGILGYKADKDFFLPPGCRKSLFLGGCFSTNVTKELRYTNVPSCLEVSNNDCTYASIQLYNTCEGKVTVEGNEIGPNYNYLVFTLNPDGKPQLINTKDRNLPKNPENDEKIVLTGSYNNKNFEISYTRTRSLCDQKGATVK</sequence>
<dbReference type="Proteomes" id="UP000262056">
    <property type="component" value="Unassembled WGS sequence"/>
</dbReference>
<evidence type="ECO:0000313" key="1">
    <source>
        <dbReference type="EMBL" id="HCQ40553.1"/>
    </source>
</evidence>
<name>A0A656PMG8_UNCKA</name>